<keyword evidence="3" id="KW-0175">Coiled coil</keyword>
<dbReference type="InterPro" id="IPR009003">
    <property type="entry name" value="Peptidase_S1_PA"/>
</dbReference>
<dbReference type="Pfam" id="PF01223">
    <property type="entry name" value="Endonuclease_NS"/>
    <property type="match status" value="1"/>
</dbReference>
<evidence type="ECO:0000313" key="7">
    <source>
        <dbReference type="EMBL" id="OQP38647.1"/>
    </source>
</evidence>
<dbReference type="GO" id="GO:0003676">
    <property type="term" value="F:nucleic acid binding"/>
    <property type="evidence" value="ECO:0007669"/>
    <property type="project" value="InterPro"/>
</dbReference>
<feature type="compositionally biased region" description="Polar residues" evidence="4">
    <location>
        <begin position="350"/>
        <end position="378"/>
    </location>
</feature>
<dbReference type="STRING" id="354355.SAMN05660816_02770"/>
<dbReference type="PANTHER" id="PTHR13966:SF5">
    <property type="entry name" value="ENDONUCLEASE G, MITOCHONDRIAL"/>
    <property type="match status" value="1"/>
</dbReference>
<proteinExistence type="predicted"/>
<organism evidence="7 8">
    <name type="scientific">Niastella yeongjuensis</name>
    <dbReference type="NCBI Taxonomy" id="354355"/>
    <lineage>
        <taxon>Bacteria</taxon>
        <taxon>Pseudomonadati</taxon>
        <taxon>Bacteroidota</taxon>
        <taxon>Chitinophagia</taxon>
        <taxon>Chitinophagales</taxon>
        <taxon>Chitinophagaceae</taxon>
        <taxon>Niastella</taxon>
    </lineage>
</organism>
<evidence type="ECO:0008006" key="9">
    <source>
        <dbReference type="Google" id="ProtNLM"/>
    </source>
</evidence>
<dbReference type="InterPro" id="IPR044929">
    <property type="entry name" value="DNA/RNA_non-sp_Endonuclease_sf"/>
</dbReference>
<dbReference type="SUPFAM" id="SSF54060">
    <property type="entry name" value="His-Me finger endonucleases"/>
    <property type="match status" value="1"/>
</dbReference>
<dbReference type="InterPro" id="IPR044925">
    <property type="entry name" value="His-Me_finger_sf"/>
</dbReference>
<dbReference type="EMBL" id="LVXG01000082">
    <property type="protein sequence ID" value="OQP38647.1"/>
    <property type="molecule type" value="Genomic_DNA"/>
</dbReference>
<comment type="caution">
    <text evidence="7">The sequence shown here is derived from an EMBL/GenBank/DDBJ whole genome shotgun (WGS) entry which is preliminary data.</text>
</comment>
<feature type="coiled-coil region" evidence="3">
    <location>
        <begin position="3"/>
        <end position="34"/>
    </location>
</feature>
<evidence type="ECO:0000256" key="1">
    <source>
        <dbReference type="PIRSR" id="PIRSR640255-1"/>
    </source>
</evidence>
<dbReference type="GO" id="GO:0016787">
    <property type="term" value="F:hydrolase activity"/>
    <property type="evidence" value="ECO:0007669"/>
    <property type="project" value="InterPro"/>
</dbReference>
<keyword evidence="8" id="KW-1185">Reference proteome</keyword>
<evidence type="ECO:0000256" key="2">
    <source>
        <dbReference type="PIRSR" id="PIRSR640255-2"/>
    </source>
</evidence>
<dbReference type="Proteomes" id="UP000192610">
    <property type="component" value="Unassembled WGS sequence"/>
</dbReference>
<evidence type="ECO:0000256" key="4">
    <source>
        <dbReference type="SAM" id="MobiDB-lite"/>
    </source>
</evidence>
<dbReference type="AlphaFoldDB" id="A0A1V9DXP5"/>
<dbReference type="SUPFAM" id="SSF50494">
    <property type="entry name" value="Trypsin-like serine proteases"/>
    <property type="match status" value="1"/>
</dbReference>
<dbReference type="InterPro" id="IPR040255">
    <property type="entry name" value="Non-specific_endonuclease"/>
</dbReference>
<feature type="domain" description="DNA/RNA non-specific endonuclease/pyrophosphatase/phosphodiesterase" evidence="6">
    <location>
        <begin position="478"/>
        <end position="687"/>
    </location>
</feature>
<dbReference type="Gene3D" id="3.40.570.10">
    <property type="entry name" value="Extracellular Endonuclease, subunit A"/>
    <property type="match status" value="1"/>
</dbReference>
<gene>
    <name evidence="7" type="ORF">A4H97_18165</name>
</gene>
<dbReference type="Gene3D" id="2.40.10.10">
    <property type="entry name" value="Trypsin-like serine proteases"/>
    <property type="match status" value="2"/>
</dbReference>
<dbReference type="GO" id="GO:0046872">
    <property type="term" value="F:metal ion binding"/>
    <property type="evidence" value="ECO:0007669"/>
    <property type="project" value="UniProtKB-KW"/>
</dbReference>
<accession>A0A1V9DXP5</accession>
<feature type="active site" description="Proton acceptor" evidence="1">
    <location>
        <position position="541"/>
    </location>
</feature>
<dbReference type="Pfam" id="PF13365">
    <property type="entry name" value="Trypsin_2"/>
    <property type="match status" value="1"/>
</dbReference>
<dbReference type="InterPro" id="IPR020821">
    <property type="entry name" value="ENPP1-3/EXOG-like_nuc-like"/>
</dbReference>
<dbReference type="SMART" id="SM00477">
    <property type="entry name" value="NUC"/>
    <property type="match status" value="1"/>
</dbReference>
<keyword evidence="2" id="KW-0479">Metal-binding</keyword>
<name>A0A1V9DXP5_9BACT</name>
<dbReference type="RefSeq" id="WP_081204651.1">
    <property type="nucleotide sequence ID" value="NZ_FOCZ01000004.1"/>
</dbReference>
<feature type="domain" description="ENPP1-3/EXOG-like endonuclease/phosphodiesterase" evidence="5">
    <location>
        <begin position="479"/>
        <end position="687"/>
    </location>
</feature>
<dbReference type="InterPro" id="IPR001604">
    <property type="entry name" value="Endo_G_ENPP1-like_dom"/>
</dbReference>
<dbReference type="GO" id="GO:0004519">
    <property type="term" value="F:endonuclease activity"/>
    <property type="evidence" value="ECO:0007669"/>
    <property type="project" value="TreeGrafter"/>
</dbReference>
<protein>
    <recommendedName>
        <fullName evidence="9">Serine protease</fullName>
    </recommendedName>
</protein>
<evidence type="ECO:0000313" key="8">
    <source>
        <dbReference type="Proteomes" id="UP000192610"/>
    </source>
</evidence>
<evidence type="ECO:0000259" key="5">
    <source>
        <dbReference type="SMART" id="SM00477"/>
    </source>
</evidence>
<reference evidence="8" key="1">
    <citation type="submission" date="2016-04" db="EMBL/GenBank/DDBJ databases">
        <authorList>
            <person name="Chen L."/>
            <person name="Zhuang W."/>
            <person name="Wang G."/>
        </authorList>
    </citation>
    <scope>NUCLEOTIDE SEQUENCE [LARGE SCALE GENOMIC DNA]</scope>
    <source>
        <strain evidence="8">17621</strain>
    </source>
</reference>
<dbReference type="PANTHER" id="PTHR13966">
    <property type="entry name" value="ENDONUCLEASE RELATED"/>
    <property type="match status" value="1"/>
</dbReference>
<sequence length="713" mass="78634">MPIEKIDNRLRKLLASIENNDQQLSKELKSKRKDANILTKARSLAPQILETVNESFVESMPLDDFTEAVILPVGRPVLTIFHNDAELTFTDPESEIWRERLINARSTLAGVIPSVGRVEVANHPIYDWLGTGWLVDKNIIVTNRHVAEIFGKSTGFEFDFRLNATGQKMGSSIDLLQEDNNPAKALFKVQKILHIEPEPGPDIAFLLVDQTQGILPSELLLSTDTISADSNVAVIGYPAKDSRMPDVALMERLFGNVYDKKRLAPGKITGVQPARLLHDCSTLGGCSGGAVVDLGTGGIVGLHFAGRFMESNFAVPAKIVREVLSRVTKLPGSNGNGKLAAASNGKPVKPNQSPASETTVSKTDLQAAPPTNNKQDNQCTFTIPLQITVSIGQPSIVAQTQAPVNTASAATHVKSADEIDNDELIMEGRAEDFDDREGYKEDFLGDGFEVPLPEANSERRKNDLLTYTNKGNEDHVLRYEHFSVSMSKARRMCIFSACNVDGRTATGGLDRVPWRLDPRIPKEAQIIKECYGAPPKFSRGHMTRREDPVWGNTTAKSLGNADSMTVTNVTPQMQTFNAPVWLALENYALQHARDDKMRISVFTGPILKSNDPVKFGVKVPVEFWKVIAFIHDETGELSATGYRMSQKDHLPEEEFVFGEFETAQLSIKKIENLTGLSFGFLSDHDPLNNANEAFEGVDIKDPPLTDVREIKFK</sequence>
<dbReference type="InterPro" id="IPR043504">
    <property type="entry name" value="Peptidase_S1_PA_chymotrypsin"/>
</dbReference>
<dbReference type="SMART" id="SM00892">
    <property type="entry name" value="Endonuclease_NS"/>
    <property type="match status" value="1"/>
</dbReference>
<evidence type="ECO:0000256" key="3">
    <source>
        <dbReference type="SAM" id="Coils"/>
    </source>
</evidence>
<feature type="binding site" evidence="2">
    <location>
        <position position="577"/>
    </location>
    <ligand>
        <name>Mg(2+)</name>
        <dbReference type="ChEBI" id="CHEBI:18420"/>
        <note>catalytic</note>
    </ligand>
</feature>
<dbReference type="OrthoDB" id="9770276at2"/>
<feature type="region of interest" description="Disordered" evidence="4">
    <location>
        <begin position="334"/>
        <end position="378"/>
    </location>
</feature>
<evidence type="ECO:0000259" key="6">
    <source>
        <dbReference type="SMART" id="SM00892"/>
    </source>
</evidence>